<dbReference type="InterPro" id="IPR013083">
    <property type="entry name" value="Znf_RING/FYVE/PHD"/>
</dbReference>
<keyword evidence="7" id="KW-1185">Reference proteome</keyword>
<keyword evidence="2 4" id="KW-0863">Zinc-finger</keyword>
<sequence>MSSRYVDMASVQVSPSHDSSLEKHFTCSICMEMFQNPVTTACGHTFCKECLSLRRPSPSWTIFLHLRIISFSCR</sequence>
<evidence type="ECO:0000256" key="1">
    <source>
        <dbReference type="ARBA" id="ARBA00022723"/>
    </source>
</evidence>
<dbReference type="SUPFAM" id="SSF57850">
    <property type="entry name" value="RING/U-box"/>
    <property type="match status" value="1"/>
</dbReference>
<evidence type="ECO:0000259" key="5">
    <source>
        <dbReference type="PROSITE" id="PS50089"/>
    </source>
</evidence>
<proteinExistence type="predicted"/>
<reference evidence="6" key="1">
    <citation type="submission" date="2025-08" db="UniProtKB">
        <authorList>
            <consortium name="Ensembl"/>
        </authorList>
    </citation>
    <scope>IDENTIFICATION</scope>
</reference>
<name>A0A3Q4C087_MOLML</name>
<evidence type="ECO:0000256" key="2">
    <source>
        <dbReference type="ARBA" id="ARBA00022771"/>
    </source>
</evidence>
<dbReference type="InterPro" id="IPR027370">
    <property type="entry name" value="Znf-RING_euk"/>
</dbReference>
<dbReference type="SMART" id="SM00184">
    <property type="entry name" value="RING"/>
    <property type="match status" value="1"/>
</dbReference>
<dbReference type="Ensembl" id="ENSMMOT00000028937.1">
    <property type="protein sequence ID" value="ENSMMOP00000028457.1"/>
    <property type="gene ID" value="ENSMMOG00000021492.1"/>
</dbReference>
<evidence type="ECO:0000256" key="3">
    <source>
        <dbReference type="ARBA" id="ARBA00022833"/>
    </source>
</evidence>
<protein>
    <recommendedName>
        <fullName evidence="5">RING-type domain-containing protein</fullName>
    </recommendedName>
</protein>
<dbReference type="Proteomes" id="UP000261620">
    <property type="component" value="Unplaced"/>
</dbReference>
<dbReference type="Pfam" id="PF13445">
    <property type="entry name" value="zf-RING_UBOX"/>
    <property type="match status" value="1"/>
</dbReference>
<dbReference type="Gene3D" id="3.30.40.10">
    <property type="entry name" value="Zinc/RING finger domain, C3HC4 (zinc finger)"/>
    <property type="match status" value="1"/>
</dbReference>
<evidence type="ECO:0000313" key="6">
    <source>
        <dbReference type="Ensembl" id="ENSMMOP00000028457.1"/>
    </source>
</evidence>
<dbReference type="GO" id="GO:0008270">
    <property type="term" value="F:zinc ion binding"/>
    <property type="evidence" value="ECO:0007669"/>
    <property type="project" value="UniProtKB-KW"/>
</dbReference>
<reference evidence="6" key="2">
    <citation type="submission" date="2025-09" db="UniProtKB">
        <authorList>
            <consortium name="Ensembl"/>
        </authorList>
    </citation>
    <scope>IDENTIFICATION</scope>
</reference>
<evidence type="ECO:0000256" key="4">
    <source>
        <dbReference type="PROSITE-ProRule" id="PRU00175"/>
    </source>
</evidence>
<evidence type="ECO:0000313" key="7">
    <source>
        <dbReference type="Proteomes" id="UP000261620"/>
    </source>
</evidence>
<keyword evidence="3" id="KW-0862">Zinc</keyword>
<dbReference type="PROSITE" id="PS50089">
    <property type="entry name" value="ZF_RING_2"/>
    <property type="match status" value="1"/>
</dbReference>
<dbReference type="InterPro" id="IPR001841">
    <property type="entry name" value="Znf_RING"/>
</dbReference>
<dbReference type="STRING" id="94237.ENSMMOP00000028457"/>
<keyword evidence="1" id="KW-0479">Metal-binding</keyword>
<dbReference type="PANTHER" id="PTHR23327">
    <property type="entry name" value="RING FINGER PROTEIN 127"/>
    <property type="match status" value="1"/>
</dbReference>
<organism evidence="6 7">
    <name type="scientific">Mola mola</name>
    <name type="common">Ocean sunfish</name>
    <name type="synonym">Tetraodon mola</name>
    <dbReference type="NCBI Taxonomy" id="94237"/>
    <lineage>
        <taxon>Eukaryota</taxon>
        <taxon>Metazoa</taxon>
        <taxon>Chordata</taxon>
        <taxon>Craniata</taxon>
        <taxon>Vertebrata</taxon>
        <taxon>Euteleostomi</taxon>
        <taxon>Actinopterygii</taxon>
        <taxon>Neopterygii</taxon>
        <taxon>Teleostei</taxon>
        <taxon>Neoteleostei</taxon>
        <taxon>Acanthomorphata</taxon>
        <taxon>Eupercaria</taxon>
        <taxon>Tetraodontiformes</taxon>
        <taxon>Molidae</taxon>
        <taxon>Mola</taxon>
    </lineage>
</organism>
<dbReference type="PROSITE" id="PS00518">
    <property type="entry name" value="ZF_RING_1"/>
    <property type="match status" value="1"/>
</dbReference>
<accession>A0A3Q4C087</accession>
<dbReference type="AlphaFoldDB" id="A0A3Q4C087"/>
<dbReference type="InterPro" id="IPR017907">
    <property type="entry name" value="Znf_RING_CS"/>
</dbReference>
<feature type="domain" description="RING-type" evidence="5">
    <location>
        <begin position="27"/>
        <end position="51"/>
    </location>
</feature>